<evidence type="ECO:0000313" key="2">
    <source>
        <dbReference type="Proteomes" id="UP000727506"/>
    </source>
</evidence>
<dbReference type="AlphaFoldDB" id="A0A943V0Y9"/>
<dbReference type="Proteomes" id="UP000727506">
    <property type="component" value="Unassembled WGS sequence"/>
</dbReference>
<dbReference type="EMBL" id="JAGZSV010000069">
    <property type="protein sequence ID" value="MBS6940805.1"/>
    <property type="molecule type" value="Genomic_DNA"/>
</dbReference>
<protein>
    <submittedName>
        <fullName evidence="1">Uncharacterized protein</fullName>
    </submittedName>
</protein>
<comment type="caution">
    <text evidence="1">The sequence shown here is derived from an EMBL/GenBank/DDBJ whole genome shotgun (WGS) entry which is preliminary data.</text>
</comment>
<reference evidence="1" key="1">
    <citation type="submission" date="2021-02" db="EMBL/GenBank/DDBJ databases">
        <title>Infant gut strain persistence is associated with maternal origin, phylogeny, and functional potential including surface adhesion and iron acquisition.</title>
        <authorList>
            <person name="Lou Y.C."/>
        </authorList>
    </citation>
    <scope>NUCLEOTIDE SEQUENCE</scope>
    <source>
        <strain evidence="1">L2_039_000G1_dasL2_039_000G1_concoct_11</strain>
    </source>
</reference>
<evidence type="ECO:0000313" key="1">
    <source>
        <dbReference type="EMBL" id="MBS6940805.1"/>
    </source>
</evidence>
<organism evidence="1 2">
    <name type="scientific">Slackia piriformis</name>
    <dbReference type="NCBI Taxonomy" id="626934"/>
    <lineage>
        <taxon>Bacteria</taxon>
        <taxon>Bacillati</taxon>
        <taxon>Actinomycetota</taxon>
        <taxon>Coriobacteriia</taxon>
        <taxon>Eggerthellales</taxon>
        <taxon>Eggerthellaceae</taxon>
        <taxon>Slackia</taxon>
    </lineage>
</organism>
<accession>A0A943V0Y9</accession>
<name>A0A943V0Y9_9ACTN</name>
<gene>
    <name evidence="1" type="ORF">KH142_04865</name>
</gene>
<sequence>MRPLLKGRAVEVLRVAVDYVDGERVERAERETVDNVLVCPASTTDADGNARPDADRAAYALAFPKGYDKSLRNCRVVVDGEEYAIAGDPRPRRENCPTAWWTVAEAVRADG</sequence>
<proteinExistence type="predicted"/>